<dbReference type="Pfam" id="PF01565">
    <property type="entry name" value="FAD_binding_4"/>
    <property type="match status" value="1"/>
</dbReference>
<dbReference type="EMBL" id="CABPRV010000001">
    <property type="protein sequence ID" value="VVD65099.1"/>
    <property type="molecule type" value="Genomic_DNA"/>
</dbReference>
<evidence type="ECO:0000256" key="3">
    <source>
        <dbReference type="ARBA" id="ARBA00022827"/>
    </source>
</evidence>
<dbReference type="PANTHER" id="PTHR42934:SF1">
    <property type="entry name" value="GLYCOLATE OXIDASE SUBUNIT GLCD"/>
    <property type="match status" value="1"/>
</dbReference>
<keyword evidence="2" id="KW-0285">Flavoprotein</keyword>
<reference evidence="7 8" key="1">
    <citation type="submission" date="2019-08" db="EMBL/GenBank/DDBJ databases">
        <authorList>
            <person name="Peeters C."/>
        </authorList>
    </citation>
    <scope>NUCLEOTIDE SEQUENCE [LARGE SCALE GENOMIC DNA]</scope>
    <source>
        <strain evidence="7 8">LMG 20602</strain>
    </source>
</reference>
<dbReference type="RefSeq" id="WP_246181969.1">
    <property type="nucleotide sequence ID" value="NZ_CABPRV010000001.1"/>
</dbReference>
<dbReference type="InterPro" id="IPR016164">
    <property type="entry name" value="FAD-linked_Oxase-like_C"/>
</dbReference>
<gene>
    <name evidence="7" type="ORF">PCA20602_00312</name>
</gene>
<dbReference type="InterPro" id="IPR016166">
    <property type="entry name" value="FAD-bd_PCMH"/>
</dbReference>
<dbReference type="SUPFAM" id="SSF56176">
    <property type="entry name" value="FAD-binding/transporter-associated domain-like"/>
    <property type="match status" value="1"/>
</dbReference>
<feature type="region of interest" description="Disordered" evidence="5">
    <location>
        <begin position="1"/>
        <end position="45"/>
    </location>
</feature>
<accession>A0ABY6VPL8</accession>
<dbReference type="InterPro" id="IPR051914">
    <property type="entry name" value="FAD-linked_OxidoTrans_Type4"/>
</dbReference>
<comment type="cofactor">
    <cofactor evidence="1">
        <name>FAD</name>
        <dbReference type="ChEBI" id="CHEBI:57692"/>
    </cofactor>
</comment>
<evidence type="ECO:0000313" key="8">
    <source>
        <dbReference type="Proteomes" id="UP000366065"/>
    </source>
</evidence>
<keyword evidence="4" id="KW-0560">Oxidoreductase</keyword>
<comment type="caution">
    <text evidence="7">The sequence shown here is derived from an EMBL/GenBank/DDBJ whole genome shotgun (WGS) entry which is preliminary data.</text>
</comment>
<dbReference type="InterPro" id="IPR006094">
    <property type="entry name" value="Oxid_FAD_bind_N"/>
</dbReference>
<dbReference type="PROSITE" id="PS51387">
    <property type="entry name" value="FAD_PCMH"/>
    <property type="match status" value="1"/>
</dbReference>
<dbReference type="InterPro" id="IPR004113">
    <property type="entry name" value="FAD-bd_oxidored_4_C"/>
</dbReference>
<keyword evidence="3" id="KW-0274">FAD</keyword>
<dbReference type="InterPro" id="IPR036318">
    <property type="entry name" value="FAD-bd_PCMH-like_sf"/>
</dbReference>
<dbReference type="Gene3D" id="1.10.45.10">
    <property type="entry name" value="Vanillyl-alcohol Oxidase, Chain A, domain 4"/>
    <property type="match status" value="1"/>
</dbReference>
<evidence type="ECO:0000256" key="5">
    <source>
        <dbReference type="SAM" id="MobiDB-lite"/>
    </source>
</evidence>
<dbReference type="Proteomes" id="UP000366065">
    <property type="component" value="Unassembled WGS sequence"/>
</dbReference>
<name>A0ABY6VPL8_9BURK</name>
<organism evidence="7 8">
    <name type="scientific">Pandoraea capi</name>
    <dbReference type="NCBI Taxonomy" id="2508286"/>
    <lineage>
        <taxon>Bacteria</taxon>
        <taxon>Pseudomonadati</taxon>
        <taxon>Pseudomonadota</taxon>
        <taxon>Betaproteobacteria</taxon>
        <taxon>Burkholderiales</taxon>
        <taxon>Burkholderiaceae</taxon>
        <taxon>Pandoraea</taxon>
    </lineage>
</organism>
<keyword evidence="8" id="KW-1185">Reference proteome</keyword>
<dbReference type="SUPFAM" id="SSF55103">
    <property type="entry name" value="FAD-linked oxidases, C-terminal domain"/>
    <property type="match status" value="1"/>
</dbReference>
<evidence type="ECO:0000256" key="4">
    <source>
        <dbReference type="ARBA" id="ARBA00023002"/>
    </source>
</evidence>
<dbReference type="Pfam" id="PF02913">
    <property type="entry name" value="FAD-oxidase_C"/>
    <property type="match status" value="1"/>
</dbReference>
<dbReference type="Gene3D" id="3.30.70.2740">
    <property type="match status" value="1"/>
</dbReference>
<dbReference type="InterPro" id="IPR016169">
    <property type="entry name" value="FAD-bd_PCMH_sub2"/>
</dbReference>
<evidence type="ECO:0000313" key="7">
    <source>
        <dbReference type="EMBL" id="VVD65099.1"/>
    </source>
</evidence>
<feature type="domain" description="FAD-binding PCMH-type" evidence="6">
    <location>
        <begin position="86"/>
        <end position="264"/>
    </location>
</feature>
<dbReference type="PANTHER" id="PTHR42934">
    <property type="entry name" value="GLYCOLATE OXIDASE SUBUNIT GLCD"/>
    <property type="match status" value="1"/>
</dbReference>
<evidence type="ECO:0000256" key="2">
    <source>
        <dbReference type="ARBA" id="ARBA00022630"/>
    </source>
</evidence>
<evidence type="ECO:0000256" key="1">
    <source>
        <dbReference type="ARBA" id="ARBA00001974"/>
    </source>
</evidence>
<feature type="compositionally biased region" description="Low complexity" evidence="5">
    <location>
        <begin position="1"/>
        <end position="33"/>
    </location>
</feature>
<dbReference type="Gene3D" id="3.30.465.10">
    <property type="match status" value="1"/>
</dbReference>
<proteinExistence type="predicted"/>
<dbReference type="InterPro" id="IPR016171">
    <property type="entry name" value="Vanillyl_alc_oxidase_C-sub2"/>
</dbReference>
<sequence length="533" mass="56721">MNAPQTPQMPSPQGQPGSSSASGSSGSFQTGASPHGGPGHDSGDADALAARQRQLLEALARILPPHCILHRREDTTPYECDGLAAYRRVPLAVVLPESESQVQRILQACHQLGIPVVPRGAGTSLSGGAMPMSDGLVLSLAKFKKIVEVDPYARTATVQPGVRNLAISEAAAPYGLYYAPDPSSQIACTIGGNVAENSGGVHCLKYGLTVHNVLRVRAITMSGEAIEFGSLGPDAPGLDLLSVFIGSEGMFGVVTEITVKLVPKAQTAQVIMASFDDVETGGNAVAAIIAAGIIPAGLEMMDKPATQAVEEFVHAGYDLDAAAILLCESDGTPEEVTEEILRISHVLRTSGATRLQISRSEEERLRFWSGRKNAFPAAGRISPDYYCMDGTIPRRAIGTLLKRIEGLEQQYGLRCINVFHAGDGNMHPLILFNGNDLDEWHRAEAFGCDILEACVELGGTITGEHGVGIEKINSMCVQFSAQERDAFFGVKRAFDPVGLLNPDKGIPTRARCAEYGKQHVRGGLLPHPDLPRF</sequence>
<protein>
    <submittedName>
        <fullName evidence="7">Glycolate oxidase subunit GlcD</fullName>
    </submittedName>
</protein>
<evidence type="ECO:0000259" key="6">
    <source>
        <dbReference type="PROSITE" id="PS51387"/>
    </source>
</evidence>